<organism evidence="1 2">
    <name type="scientific">Rhamnella rubrinervis</name>
    <dbReference type="NCBI Taxonomy" id="2594499"/>
    <lineage>
        <taxon>Eukaryota</taxon>
        <taxon>Viridiplantae</taxon>
        <taxon>Streptophyta</taxon>
        <taxon>Embryophyta</taxon>
        <taxon>Tracheophyta</taxon>
        <taxon>Spermatophyta</taxon>
        <taxon>Magnoliopsida</taxon>
        <taxon>eudicotyledons</taxon>
        <taxon>Gunneridae</taxon>
        <taxon>Pentapetalae</taxon>
        <taxon>rosids</taxon>
        <taxon>fabids</taxon>
        <taxon>Rosales</taxon>
        <taxon>Rhamnaceae</taxon>
        <taxon>rhamnoid group</taxon>
        <taxon>Rhamneae</taxon>
        <taxon>Rhamnella</taxon>
    </lineage>
</organism>
<comment type="caution">
    <text evidence="1">The sequence shown here is derived from an EMBL/GenBank/DDBJ whole genome shotgun (WGS) entry which is preliminary data.</text>
</comment>
<evidence type="ECO:0000313" key="2">
    <source>
        <dbReference type="Proteomes" id="UP000796880"/>
    </source>
</evidence>
<keyword evidence="2" id="KW-1185">Reference proteome</keyword>
<dbReference type="Proteomes" id="UP000796880">
    <property type="component" value="Unassembled WGS sequence"/>
</dbReference>
<gene>
    <name evidence="1" type="ORF">FNV43_RR09738</name>
</gene>
<dbReference type="AlphaFoldDB" id="A0A8K0MK24"/>
<dbReference type="EMBL" id="VOIH02000004">
    <property type="protein sequence ID" value="KAF3449014.1"/>
    <property type="molecule type" value="Genomic_DNA"/>
</dbReference>
<reference evidence="1" key="1">
    <citation type="submission" date="2020-03" db="EMBL/GenBank/DDBJ databases">
        <title>A high-quality chromosome-level genome assembly of a woody plant with both climbing and erect habits, Rhamnella rubrinervis.</title>
        <authorList>
            <person name="Lu Z."/>
            <person name="Yang Y."/>
            <person name="Zhu X."/>
            <person name="Sun Y."/>
        </authorList>
    </citation>
    <scope>NUCLEOTIDE SEQUENCE</scope>
    <source>
        <strain evidence="1">BYM</strain>
        <tissue evidence="1">Leaf</tissue>
    </source>
</reference>
<sequence>MAFFKSEGTTSSFRSSLSMDNCRIFASNVIELPLSLRDALNSLSLELKETEATKITEKVLVEKVLSTRVFRLFTIADIIKKSWRLKGRVQVGGCPKRLEILHRPTGGEFEVFNHIVEAVEEDQSITNNIPALAEIEIQGSIGNLSSRMEADLEEEDFQLVEEVDL</sequence>
<protein>
    <submittedName>
        <fullName evidence="1">Uncharacterized protein</fullName>
    </submittedName>
</protein>
<proteinExistence type="predicted"/>
<evidence type="ECO:0000313" key="1">
    <source>
        <dbReference type="EMBL" id="KAF3449014.1"/>
    </source>
</evidence>
<dbReference type="OrthoDB" id="1750606at2759"/>
<name>A0A8K0MK24_9ROSA</name>
<accession>A0A8K0MK24</accession>